<name>A0A9D1NIF6_9BACT</name>
<evidence type="ECO:0000313" key="1">
    <source>
        <dbReference type="EMBL" id="HIV03704.1"/>
    </source>
</evidence>
<dbReference type="InterPro" id="IPR001539">
    <property type="entry name" value="Peptidase_U32"/>
</dbReference>
<dbReference type="AlphaFoldDB" id="A0A9D1NIF6"/>
<comment type="caution">
    <text evidence="1">The sequence shown here is derived from an EMBL/GenBank/DDBJ whole genome shotgun (WGS) entry which is preliminary data.</text>
</comment>
<evidence type="ECO:0000313" key="2">
    <source>
        <dbReference type="Proteomes" id="UP000886812"/>
    </source>
</evidence>
<reference evidence="1" key="1">
    <citation type="submission" date="2020-10" db="EMBL/GenBank/DDBJ databases">
        <authorList>
            <person name="Gilroy R."/>
        </authorList>
    </citation>
    <scope>NUCLEOTIDE SEQUENCE</scope>
    <source>
        <strain evidence="1">10669</strain>
    </source>
</reference>
<proteinExistence type="predicted"/>
<dbReference type="Pfam" id="PF01136">
    <property type="entry name" value="Peptidase_U32"/>
    <property type="match status" value="1"/>
</dbReference>
<accession>A0A9D1NIF6</accession>
<gene>
    <name evidence="1" type="ORF">IAC75_00945</name>
</gene>
<reference evidence="1" key="2">
    <citation type="journal article" date="2021" name="PeerJ">
        <title>Extensive microbial diversity within the chicken gut microbiome revealed by metagenomics and culture.</title>
        <authorList>
            <person name="Gilroy R."/>
            <person name="Ravi A."/>
            <person name="Getino M."/>
            <person name="Pursley I."/>
            <person name="Horton D.L."/>
            <person name="Alikhan N.F."/>
            <person name="Baker D."/>
            <person name="Gharbi K."/>
            <person name="Hall N."/>
            <person name="Watson M."/>
            <person name="Adriaenssens E.M."/>
            <person name="Foster-Nyarko E."/>
            <person name="Jarju S."/>
            <person name="Secka A."/>
            <person name="Antonio M."/>
            <person name="Oren A."/>
            <person name="Chaudhuri R.R."/>
            <person name="La Ragione R."/>
            <person name="Hildebrand F."/>
            <person name="Pallen M.J."/>
        </authorList>
    </citation>
    <scope>NUCLEOTIDE SEQUENCE</scope>
    <source>
        <strain evidence="1">10669</strain>
    </source>
</reference>
<dbReference type="PANTHER" id="PTHR30217:SF10">
    <property type="entry name" value="23S RRNA 5-HYDROXYCYTIDINE C2501 SYNTHASE"/>
    <property type="match status" value="1"/>
</dbReference>
<dbReference type="Proteomes" id="UP000886812">
    <property type="component" value="Unassembled WGS sequence"/>
</dbReference>
<sequence>MSSGFSKPEVLAPAGGWECAKAAAENGADAIYFGVGRFNARVRADNFVADDLPKLMKFLHRRGMRGYVAFNTLVFSDELAEAEEELRRVIAAGTDAAIVQDVGLIRLIRRISPDFPVHASTQMTISSAAGVRFARELGASLAVLSR</sequence>
<organism evidence="1 2">
    <name type="scientific">Candidatus Spyradosoma merdigallinarum</name>
    <dbReference type="NCBI Taxonomy" id="2840950"/>
    <lineage>
        <taxon>Bacteria</taxon>
        <taxon>Pseudomonadati</taxon>
        <taxon>Verrucomicrobiota</taxon>
        <taxon>Opitutia</taxon>
        <taxon>Opitutia incertae sedis</taxon>
        <taxon>Candidatus Spyradosoma</taxon>
    </lineage>
</organism>
<dbReference type="PANTHER" id="PTHR30217">
    <property type="entry name" value="PEPTIDASE U32 FAMILY"/>
    <property type="match status" value="1"/>
</dbReference>
<feature type="non-terminal residue" evidence="1">
    <location>
        <position position="146"/>
    </location>
</feature>
<dbReference type="EMBL" id="DVOG01000026">
    <property type="protein sequence ID" value="HIV03704.1"/>
    <property type="molecule type" value="Genomic_DNA"/>
</dbReference>
<protein>
    <submittedName>
        <fullName evidence="1">U32 family peptidase</fullName>
    </submittedName>
</protein>
<dbReference type="SUPFAM" id="SSF51395">
    <property type="entry name" value="FMN-linked oxidoreductases"/>
    <property type="match status" value="1"/>
</dbReference>
<dbReference type="InterPro" id="IPR051454">
    <property type="entry name" value="RNA/ubiquinone_mod_enzymes"/>
</dbReference>